<dbReference type="Proteomes" id="UP000307440">
    <property type="component" value="Unassembled WGS sequence"/>
</dbReference>
<protein>
    <submittedName>
        <fullName evidence="1">Uncharacterized protein</fullName>
    </submittedName>
</protein>
<organism evidence="1 2">
    <name type="scientific">Coprinopsis marcescibilis</name>
    <name type="common">Agaric fungus</name>
    <name type="synonym">Psathyrella marcescibilis</name>
    <dbReference type="NCBI Taxonomy" id="230819"/>
    <lineage>
        <taxon>Eukaryota</taxon>
        <taxon>Fungi</taxon>
        <taxon>Dikarya</taxon>
        <taxon>Basidiomycota</taxon>
        <taxon>Agaricomycotina</taxon>
        <taxon>Agaricomycetes</taxon>
        <taxon>Agaricomycetidae</taxon>
        <taxon>Agaricales</taxon>
        <taxon>Agaricineae</taxon>
        <taxon>Psathyrellaceae</taxon>
        <taxon>Coprinopsis</taxon>
    </lineage>
</organism>
<evidence type="ECO:0000313" key="1">
    <source>
        <dbReference type="EMBL" id="TFK17507.1"/>
    </source>
</evidence>
<dbReference type="EMBL" id="ML210500">
    <property type="protein sequence ID" value="TFK17507.1"/>
    <property type="molecule type" value="Genomic_DNA"/>
</dbReference>
<accession>A0A5C3KCM0</accession>
<evidence type="ECO:0000313" key="2">
    <source>
        <dbReference type="Proteomes" id="UP000307440"/>
    </source>
</evidence>
<gene>
    <name evidence="1" type="ORF">FA15DRAFT_661399</name>
</gene>
<name>A0A5C3KCM0_COPMA</name>
<keyword evidence="2" id="KW-1185">Reference proteome</keyword>
<sequence length="196" mass="21837">MPDSNELKATSWETGPMHIARDHFKSFPERIVIAKVPTLEHPEECPSFVVIYLSLYPSHEFLSPHLYLYHLHVPSPFLYPEAQRPEPVQYPPFVNPGAQHPEPVQHPPFANSIINSNDFMVSSLSKPGFNSSVTVAVSSRPRARVFCSEASGPSCCSSRASLAGWHHQQLSLCLLVSMDDKWGEWAEIGEESTPSG</sequence>
<reference evidence="1 2" key="1">
    <citation type="journal article" date="2019" name="Nat. Ecol. Evol.">
        <title>Megaphylogeny resolves global patterns of mushroom evolution.</title>
        <authorList>
            <person name="Varga T."/>
            <person name="Krizsan K."/>
            <person name="Foldi C."/>
            <person name="Dima B."/>
            <person name="Sanchez-Garcia M."/>
            <person name="Sanchez-Ramirez S."/>
            <person name="Szollosi G.J."/>
            <person name="Szarkandi J.G."/>
            <person name="Papp V."/>
            <person name="Albert L."/>
            <person name="Andreopoulos W."/>
            <person name="Angelini C."/>
            <person name="Antonin V."/>
            <person name="Barry K.W."/>
            <person name="Bougher N.L."/>
            <person name="Buchanan P."/>
            <person name="Buyck B."/>
            <person name="Bense V."/>
            <person name="Catcheside P."/>
            <person name="Chovatia M."/>
            <person name="Cooper J."/>
            <person name="Damon W."/>
            <person name="Desjardin D."/>
            <person name="Finy P."/>
            <person name="Geml J."/>
            <person name="Haridas S."/>
            <person name="Hughes K."/>
            <person name="Justo A."/>
            <person name="Karasinski D."/>
            <person name="Kautmanova I."/>
            <person name="Kiss B."/>
            <person name="Kocsube S."/>
            <person name="Kotiranta H."/>
            <person name="LaButti K.M."/>
            <person name="Lechner B.E."/>
            <person name="Liimatainen K."/>
            <person name="Lipzen A."/>
            <person name="Lukacs Z."/>
            <person name="Mihaltcheva S."/>
            <person name="Morgado L.N."/>
            <person name="Niskanen T."/>
            <person name="Noordeloos M.E."/>
            <person name="Ohm R.A."/>
            <person name="Ortiz-Santana B."/>
            <person name="Ovrebo C."/>
            <person name="Racz N."/>
            <person name="Riley R."/>
            <person name="Savchenko A."/>
            <person name="Shiryaev A."/>
            <person name="Soop K."/>
            <person name="Spirin V."/>
            <person name="Szebenyi C."/>
            <person name="Tomsovsky M."/>
            <person name="Tulloss R.E."/>
            <person name="Uehling J."/>
            <person name="Grigoriev I.V."/>
            <person name="Vagvolgyi C."/>
            <person name="Papp T."/>
            <person name="Martin F.M."/>
            <person name="Miettinen O."/>
            <person name="Hibbett D.S."/>
            <person name="Nagy L.G."/>
        </authorList>
    </citation>
    <scope>NUCLEOTIDE SEQUENCE [LARGE SCALE GENOMIC DNA]</scope>
    <source>
        <strain evidence="1 2">CBS 121175</strain>
    </source>
</reference>
<proteinExistence type="predicted"/>
<dbReference type="AlphaFoldDB" id="A0A5C3KCM0"/>